<sequence length="422" mass="47703">MKKAYSKTKEELLRLVTEIRKKVGNTLKLKLVKLEQGNEYEMYTSTIAVNESIALVRRIPRDYDNPGGIQRALKDVKIKEICEKALDTAKFSSPNAVIMNLYTNRDGKRPHLADIVTFEQSLVTPKEAVYVIDLIKYEEKLKAITADEDGYLNAEDEALLFLGVLIDSHHRTEGFYLAGRMEIELTVTVYLDLPNNDMARIFIDINEKQEKPSPVHTLAMKAIAGVLAGTDETADTIIKGLNDNPQSILYQRIKDIDGKRPESMKKTYVTNSTFLKLLKDQIIPYLSTDMSKSRQIDLLNDYFTAWSLEFPEAWEDTKHHILVKSMGFQIMMRLFNTLHSRVSVSGITPNITVYRNVIKKTLKNGKTLNIEGNMEFLINWESGCFGGYSSGKGIGIITTALTQHIASQNFVAPIVPSKKKIS</sequence>
<name>A0AAW9J7Z4_BACTU</name>
<proteinExistence type="predicted"/>
<reference evidence="1" key="1">
    <citation type="submission" date="2023-12" db="EMBL/GenBank/DDBJ databases">
        <title>Genome sequence of Bacillus thuringiensis strain SS10.</title>
        <authorList>
            <person name="Rouis S."/>
        </authorList>
    </citation>
    <scope>NUCLEOTIDE SEQUENCE</scope>
    <source>
        <strain evidence="1">SS10</strain>
    </source>
</reference>
<comment type="caution">
    <text evidence="1">The sequence shown here is derived from an EMBL/GenBank/DDBJ whole genome shotgun (WGS) entry which is preliminary data.</text>
</comment>
<evidence type="ECO:0000313" key="2">
    <source>
        <dbReference type="Proteomes" id="UP001292252"/>
    </source>
</evidence>
<dbReference type="AlphaFoldDB" id="A0AAW9J7Z4"/>
<dbReference type="RefSeq" id="WP_136996557.1">
    <property type="nucleotide sequence ID" value="NZ_JAXOTW010000008.1"/>
</dbReference>
<protein>
    <submittedName>
        <fullName evidence="1">DGQHR domain-containing protein</fullName>
    </submittedName>
</protein>
<dbReference type="Proteomes" id="UP001292252">
    <property type="component" value="Unassembled WGS sequence"/>
</dbReference>
<gene>
    <name evidence="1" type="ORF">U2F49_16130</name>
</gene>
<accession>A0AAW9J7Z4</accession>
<dbReference type="InterPro" id="IPR017601">
    <property type="entry name" value="DGQHR-contain_dom"/>
</dbReference>
<dbReference type="EMBL" id="JAXOTW010000008">
    <property type="protein sequence ID" value="MDZ5477792.1"/>
    <property type="molecule type" value="Genomic_DNA"/>
</dbReference>
<organism evidence="1 2">
    <name type="scientific">Bacillus thuringiensis</name>
    <dbReference type="NCBI Taxonomy" id="1428"/>
    <lineage>
        <taxon>Bacteria</taxon>
        <taxon>Bacillati</taxon>
        <taxon>Bacillota</taxon>
        <taxon>Bacilli</taxon>
        <taxon>Bacillales</taxon>
        <taxon>Bacillaceae</taxon>
        <taxon>Bacillus</taxon>
        <taxon>Bacillus cereus group</taxon>
    </lineage>
</organism>
<evidence type="ECO:0000313" key="1">
    <source>
        <dbReference type="EMBL" id="MDZ5477792.1"/>
    </source>
</evidence>
<dbReference type="NCBIfam" id="TIGR03187">
    <property type="entry name" value="DGQHR"/>
    <property type="match status" value="1"/>
</dbReference>